<comment type="caution">
    <text evidence="5">The sequence shown here is derived from an EMBL/GenBank/DDBJ whole genome shotgun (WGS) entry which is preliminary data.</text>
</comment>
<name>J7CYC2_ENTFC</name>
<dbReference type="HOGENOM" id="CLU_073125_1_0_9"/>
<evidence type="ECO:0000259" key="4">
    <source>
        <dbReference type="Pfam" id="PF00881"/>
    </source>
</evidence>
<protein>
    <submittedName>
        <fullName evidence="5">Nitroreductase family protein</fullName>
    </submittedName>
</protein>
<keyword evidence="2" id="KW-0963">Cytoplasm</keyword>
<comment type="subcellular location">
    <subcellularLocation>
        <location evidence="1">Cytoplasm</location>
    </subcellularLocation>
</comment>
<evidence type="ECO:0000256" key="1">
    <source>
        <dbReference type="ARBA" id="ARBA00004496"/>
    </source>
</evidence>
<gene>
    <name evidence="5" type="ORF">HMPREF1348_00118</name>
</gene>
<dbReference type="InterPro" id="IPR033877">
    <property type="entry name" value="Frm2/Hbn1"/>
</dbReference>
<feature type="domain" description="Nitroreductase" evidence="4">
    <location>
        <begin position="19"/>
        <end position="187"/>
    </location>
</feature>
<keyword evidence="3" id="KW-0560">Oxidoreductase</keyword>
<dbReference type="GO" id="GO:0016491">
    <property type="term" value="F:oxidoreductase activity"/>
    <property type="evidence" value="ECO:0007669"/>
    <property type="project" value="UniProtKB-KW"/>
</dbReference>
<dbReference type="Pfam" id="PF00881">
    <property type="entry name" value="Nitroreductase"/>
    <property type="match status" value="1"/>
</dbReference>
<evidence type="ECO:0000256" key="3">
    <source>
        <dbReference type="ARBA" id="ARBA00023002"/>
    </source>
</evidence>
<dbReference type="AlphaFoldDB" id="J7CYC2"/>
<evidence type="ECO:0000313" key="6">
    <source>
        <dbReference type="Proteomes" id="UP000006403"/>
    </source>
</evidence>
<evidence type="ECO:0000256" key="2">
    <source>
        <dbReference type="ARBA" id="ARBA00022490"/>
    </source>
</evidence>
<proteinExistence type="predicted"/>
<dbReference type="InterPro" id="IPR000415">
    <property type="entry name" value="Nitroreductase-like"/>
</dbReference>
<accession>J7CYC2</accession>
<evidence type="ECO:0000313" key="5">
    <source>
        <dbReference type="EMBL" id="EJY47932.1"/>
    </source>
</evidence>
<sequence>MQNANQRRNFIMTTFTDTLKNRRSIYHLGRNVSLSNEELTALIKEAIKESPTAFNAQSTRAVILFGDAHEKLWEITEEALRPLTPAEAFPNTQNKLAGFKNGYGTVLFFKDTDVVKGLQEQFELYADNFPDWSEQSNGIATANTWVALVDKGLGANLQHYNPVIDEAVAKEWNIPSNWKLRSQLVFGSPETPAGEKEYMNDADRFRVFG</sequence>
<dbReference type="PANTHER" id="PTHR43035">
    <property type="entry name" value="FATTY ACID REPRESSION MUTANT PROTEIN 2-RELATED"/>
    <property type="match status" value="1"/>
</dbReference>
<dbReference type="GO" id="GO:0034599">
    <property type="term" value="P:cellular response to oxidative stress"/>
    <property type="evidence" value="ECO:0007669"/>
    <property type="project" value="InterPro"/>
</dbReference>
<dbReference type="CDD" id="cd02140">
    <property type="entry name" value="Frm2-like"/>
    <property type="match status" value="1"/>
</dbReference>
<dbReference type="PATRIC" id="fig|1134806.3.peg.114"/>
<organism evidence="5 6">
    <name type="scientific">Enterococcus faecium 505</name>
    <dbReference type="NCBI Taxonomy" id="1134806"/>
    <lineage>
        <taxon>Bacteria</taxon>
        <taxon>Bacillati</taxon>
        <taxon>Bacillota</taxon>
        <taxon>Bacilli</taxon>
        <taxon>Lactobacillales</taxon>
        <taxon>Enterococcaceae</taxon>
        <taxon>Enterococcus</taxon>
    </lineage>
</organism>
<reference evidence="5 6" key="1">
    <citation type="submission" date="2012-04" db="EMBL/GenBank/DDBJ databases">
        <authorList>
            <person name="Weinstock G."/>
            <person name="Sodergren E."/>
            <person name="Lobos E.A."/>
            <person name="Fulton L."/>
            <person name="Fulton R."/>
            <person name="Courtney L."/>
            <person name="Fronick C."/>
            <person name="O'Laughlin M."/>
            <person name="Godfrey J."/>
            <person name="Wilson R.M."/>
            <person name="Miner T."/>
            <person name="Farmer C."/>
            <person name="Delehaunty K."/>
            <person name="Cordes M."/>
            <person name="Minx P."/>
            <person name="Tomlinson C."/>
            <person name="Chen J."/>
            <person name="Wollam A."/>
            <person name="Pepin K.H."/>
            <person name="Bhonagiri V."/>
            <person name="Zhang X."/>
            <person name="Suruliraj S."/>
            <person name="Warren W."/>
            <person name="Mitreva M."/>
            <person name="Mardis E.R."/>
            <person name="Wilson R.K."/>
        </authorList>
    </citation>
    <scope>NUCLEOTIDE SEQUENCE [LARGE SCALE GENOMIC DNA]</scope>
    <source>
        <strain evidence="5 6">505</strain>
    </source>
</reference>
<dbReference type="FunFam" id="3.40.109.10:FF:000001">
    <property type="entry name" value="Nitroreductase family"/>
    <property type="match status" value="1"/>
</dbReference>
<dbReference type="PANTHER" id="PTHR43035:SF1">
    <property type="entry name" value="FATTY ACID REPRESSION MUTANT PROTEIN 2-RELATED"/>
    <property type="match status" value="1"/>
</dbReference>
<dbReference type="EMBL" id="AMBL01000003">
    <property type="protein sequence ID" value="EJY47932.1"/>
    <property type="molecule type" value="Genomic_DNA"/>
</dbReference>
<dbReference type="Proteomes" id="UP000006403">
    <property type="component" value="Unassembled WGS sequence"/>
</dbReference>
<dbReference type="Gene3D" id="3.40.109.10">
    <property type="entry name" value="NADH Oxidase"/>
    <property type="match status" value="1"/>
</dbReference>
<dbReference type="SUPFAM" id="SSF55469">
    <property type="entry name" value="FMN-dependent nitroreductase-like"/>
    <property type="match status" value="1"/>
</dbReference>
<dbReference type="InterPro" id="IPR029479">
    <property type="entry name" value="Nitroreductase"/>
</dbReference>
<dbReference type="GO" id="GO:0005737">
    <property type="term" value="C:cytoplasm"/>
    <property type="evidence" value="ECO:0007669"/>
    <property type="project" value="UniProtKB-SubCell"/>
</dbReference>